<dbReference type="PANTHER" id="PTHR35788:SF1">
    <property type="entry name" value="EXPORTED PROTEIN"/>
    <property type="match status" value="1"/>
</dbReference>
<gene>
    <name evidence="1" type="ORF">A7979_05270</name>
</gene>
<keyword evidence="2" id="KW-1185">Reference proteome</keyword>
<comment type="caution">
    <text evidence="1">The sequence shown here is derived from an EMBL/GenBank/DDBJ whole genome shotgun (WGS) entry which is preliminary data.</text>
</comment>
<organism evidence="1 2">
    <name type="scientific">Rothia nasimurium</name>
    <dbReference type="NCBI Taxonomy" id="85336"/>
    <lineage>
        <taxon>Bacteria</taxon>
        <taxon>Bacillati</taxon>
        <taxon>Actinomycetota</taxon>
        <taxon>Actinomycetes</taxon>
        <taxon>Micrococcales</taxon>
        <taxon>Micrococcaceae</taxon>
        <taxon>Rothia</taxon>
    </lineage>
</organism>
<name>A0A1Y1RN78_9MICC</name>
<dbReference type="PANTHER" id="PTHR35788">
    <property type="entry name" value="EXPORTED PROTEIN-RELATED"/>
    <property type="match status" value="1"/>
</dbReference>
<evidence type="ECO:0000313" key="1">
    <source>
        <dbReference type="EMBL" id="ORC16024.1"/>
    </source>
</evidence>
<dbReference type="RefSeq" id="WP_083092515.1">
    <property type="nucleotide sequence ID" value="NZ_LXWF01000041.1"/>
</dbReference>
<dbReference type="InterPro" id="IPR052913">
    <property type="entry name" value="Glycopeptide_resist_protein"/>
</dbReference>
<evidence type="ECO:0000313" key="2">
    <source>
        <dbReference type="Proteomes" id="UP000192359"/>
    </source>
</evidence>
<dbReference type="InterPro" id="IPR007391">
    <property type="entry name" value="Vancomycin_resist_VanW"/>
</dbReference>
<sequence length="278" mass="31811">MRFGKKEILFCEIHPACYWISTEKEALKRTLKDRRSEHVFASQLVPENLPNLVSKNSSDLIKKGPGIDPALQYNKANNIEIAARTMDGLILEPGEVYSFWRLVGRISERKGYRDGRVIMSEKLDAGLGGGLCNLANSVNLLILHSPLTITELHTHSDALAPDKGERRPFATGTSVAYKNLDYRFANTTDQKIQLRVWIANETLFAELRSEAGFENYYRLVEEDHHFAQEEGKFYRISTIYRETRAKADDSLVERTLILSNRSEVMYDYELIPSHQIRA</sequence>
<dbReference type="Pfam" id="PF04294">
    <property type="entry name" value="VanW"/>
    <property type="match status" value="1"/>
</dbReference>
<dbReference type="OrthoDB" id="9797191at2"/>
<reference evidence="1 2" key="1">
    <citation type="submission" date="2016-05" db="EMBL/GenBank/DDBJ databases">
        <title>Draft genome sequence of a porcine commensal Rothia nasimurium.</title>
        <authorList>
            <person name="Gaiser R.A."/>
            <person name="Van Baarlen P."/>
            <person name="Wells J.M."/>
        </authorList>
    </citation>
    <scope>NUCLEOTIDE SEQUENCE [LARGE SCALE GENOMIC DNA]</scope>
    <source>
        <strain evidence="1 2">PT-32</strain>
    </source>
</reference>
<dbReference type="EMBL" id="LXWF01000041">
    <property type="protein sequence ID" value="ORC16024.1"/>
    <property type="molecule type" value="Genomic_DNA"/>
</dbReference>
<dbReference type="Proteomes" id="UP000192359">
    <property type="component" value="Unassembled WGS sequence"/>
</dbReference>
<protein>
    <submittedName>
        <fullName evidence="1">Vancomycin resistance protein</fullName>
    </submittedName>
</protein>
<proteinExistence type="predicted"/>
<accession>A0A1Y1RN78</accession>
<dbReference type="AlphaFoldDB" id="A0A1Y1RN78"/>